<proteinExistence type="predicted"/>
<dbReference type="Pfam" id="PF08631">
    <property type="entry name" value="SPO22"/>
    <property type="match status" value="1"/>
</dbReference>
<dbReference type="PANTHER" id="PTHR40375:SF2">
    <property type="entry name" value="SPORULATION-SPECIFIC PROTEIN 22"/>
    <property type="match status" value="1"/>
</dbReference>
<dbReference type="EMBL" id="KK088415">
    <property type="protein sequence ID" value="EYE97713.1"/>
    <property type="molecule type" value="Genomic_DNA"/>
</dbReference>
<dbReference type="GO" id="GO:0090173">
    <property type="term" value="P:regulation of synaptonemal complex assembly"/>
    <property type="evidence" value="ECO:0007669"/>
    <property type="project" value="InterPro"/>
</dbReference>
<dbReference type="Proteomes" id="UP000019804">
    <property type="component" value="Unassembled WGS sequence"/>
</dbReference>
<reference evidence="3" key="1">
    <citation type="journal article" date="2014" name="Nat. Commun.">
        <title>Genomic adaptations of the halophilic Dead Sea filamentous fungus Eurotium rubrum.</title>
        <authorList>
            <person name="Kis-Papo T."/>
            <person name="Weig A.R."/>
            <person name="Riley R."/>
            <person name="Persoh D."/>
            <person name="Salamov A."/>
            <person name="Sun H."/>
            <person name="Lipzen A."/>
            <person name="Wasser S.P."/>
            <person name="Rambold G."/>
            <person name="Grigoriev I.V."/>
            <person name="Nevo E."/>
        </authorList>
    </citation>
    <scope>NUCLEOTIDE SEQUENCE [LARGE SCALE GENOMIC DNA]</scope>
    <source>
        <strain evidence="3">CBS 135680</strain>
    </source>
</reference>
<dbReference type="AlphaFoldDB" id="A0A017SL64"/>
<name>A0A017SL64_ASPRC</name>
<evidence type="ECO:0000256" key="1">
    <source>
        <dbReference type="ARBA" id="ARBA00023254"/>
    </source>
</evidence>
<keyword evidence="1" id="KW-0469">Meiosis</keyword>
<evidence type="ECO:0008006" key="4">
    <source>
        <dbReference type="Google" id="ProtNLM"/>
    </source>
</evidence>
<protein>
    <recommendedName>
        <fullName evidence="4">Protein ZIP4 homolog</fullName>
    </recommendedName>
</protein>
<organism evidence="2 3">
    <name type="scientific">Aspergillus ruber (strain CBS 135680)</name>
    <dbReference type="NCBI Taxonomy" id="1388766"/>
    <lineage>
        <taxon>Eukaryota</taxon>
        <taxon>Fungi</taxon>
        <taxon>Dikarya</taxon>
        <taxon>Ascomycota</taxon>
        <taxon>Pezizomycotina</taxon>
        <taxon>Eurotiomycetes</taxon>
        <taxon>Eurotiomycetidae</taxon>
        <taxon>Eurotiales</taxon>
        <taxon>Aspergillaceae</taxon>
        <taxon>Aspergillus</taxon>
        <taxon>Aspergillus subgen. Aspergillus</taxon>
    </lineage>
</organism>
<dbReference type="InterPro" id="IPR013940">
    <property type="entry name" value="Spo22/ZIP4/TEX11"/>
</dbReference>
<dbReference type="GO" id="GO:0051321">
    <property type="term" value="P:meiotic cell cycle"/>
    <property type="evidence" value="ECO:0007669"/>
    <property type="project" value="UniProtKB-KW"/>
</dbReference>
<evidence type="ECO:0000313" key="2">
    <source>
        <dbReference type="EMBL" id="EYE97713.1"/>
    </source>
</evidence>
<sequence length="942" mass="105393">MAASTSTTTPQEQASTVTAFAKALQDQISSTIAASSPLAIPDNILRTLDTHLNHLPLSRIFLTISMRRQIDARGTELWNTCSQVKRTCKDGGVRGLLSKVKYLAFVMIESAAPRRGSGNLRALELALRTARNCLESEHFELGLKALEIAAARLDTFEKSEADNLSLSATTTEYYMLRIYLSWFQGRPDIAEHLFSKTSDIQGTLEQQKTIIEVCYIIGSSALSKGQHDIAVHWLERALKSSSCSNQDSEPSELALKDMRLLILHTLVRSRLQLNTPNSRDCALQALNSLKTEYIDIFSVVMLQLEFLSKEHLNYNDYFECLETAVRMMELTNVTLNTAFYHIQKLSNYSWDLSMKVSRQLLLEKLIPSGNHTLIGQYFVAFVWIVTDSNIPASQELDTIIDAAKTLAQSNTNALGEDAAHASLALIWRRVENMTFNGDISLAEQWCLLVLENSIFQNCSTTNRGVLQRKLMICALNNPDTSLTYEALDRILERSHDTPSTLYLAYMITLLHDEPDLGTSVLEALYKLGASGVTFLLSCAAEAQRLGKMQQMMNSILRVIAILDSGCHEGSNLPTLVGSTLHILSTELDNCKSGTTKVLEQIYRAFQAALKGLTKSSSTFSSNDVQWLFEKSYNLTLQLVRSSRYSAAIKLLDVSLKLAGLYPQTAEPKDTSRVLEHNLSCNLLKALILIIEAREETDPLAKKNHYTITRNTIEYFRAHVANHPQLQQNHEITVPEKWQESYKALLSFDFEAAVFLSQWDCLPRIIEELSLFADSRLCTVFLDLILSAEAPVSEMVRVVMTIINTLHTSASPTLNKSSFVTSLPCYLRCLFQLSLQASEIPLAESILDQSISLACGYDEDTNTNKDNNAIATSNGKNNKYDYPNDELEWLATMTFNRAIDFYLVSADEECRRWAGKAIIIADLVKYNHGALGRLLRANLAKLP</sequence>
<dbReference type="HOGENOM" id="CLU_001453_0_0_1"/>
<accession>A0A017SL64</accession>
<dbReference type="RefSeq" id="XP_040641401.1">
    <property type="nucleotide sequence ID" value="XM_040778751.1"/>
</dbReference>
<dbReference type="STRING" id="1388766.A0A017SL64"/>
<keyword evidence="3" id="KW-1185">Reference proteome</keyword>
<dbReference type="GeneID" id="63693875"/>
<evidence type="ECO:0000313" key="3">
    <source>
        <dbReference type="Proteomes" id="UP000019804"/>
    </source>
</evidence>
<dbReference type="PANTHER" id="PTHR40375">
    <property type="entry name" value="SPORULATION-SPECIFIC PROTEIN 22"/>
    <property type="match status" value="1"/>
</dbReference>
<gene>
    <name evidence="2" type="ORF">EURHEDRAFT_375535</name>
</gene>
<dbReference type="OrthoDB" id="65716at2759"/>
<dbReference type="InterPro" id="IPR039057">
    <property type="entry name" value="Spo22/ZIP4"/>
</dbReference>